<protein>
    <submittedName>
        <fullName evidence="4">CRTAC1 family protein</fullName>
    </submittedName>
</protein>
<dbReference type="InterPro" id="IPR027039">
    <property type="entry name" value="Crtac1"/>
</dbReference>
<dbReference type="InterPro" id="IPR011519">
    <property type="entry name" value="UnbV_ASPIC"/>
</dbReference>
<feature type="chain" id="PRO_5045053524" evidence="2">
    <location>
        <begin position="26"/>
        <end position="634"/>
    </location>
</feature>
<evidence type="ECO:0000313" key="4">
    <source>
        <dbReference type="EMBL" id="MDA0645053.1"/>
    </source>
</evidence>
<dbReference type="InterPro" id="IPR028994">
    <property type="entry name" value="Integrin_alpha_N"/>
</dbReference>
<feature type="domain" description="ASPIC/UnbV" evidence="3">
    <location>
        <begin position="547"/>
        <end position="599"/>
    </location>
</feature>
<accession>A0ABT4T6A9</accession>
<gene>
    <name evidence="4" type="ORF">OUY24_30885</name>
</gene>
<dbReference type="PANTHER" id="PTHR16026">
    <property type="entry name" value="CARTILAGE ACIDIC PROTEIN 1"/>
    <property type="match status" value="1"/>
</dbReference>
<evidence type="ECO:0000256" key="1">
    <source>
        <dbReference type="ARBA" id="ARBA00022729"/>
    </source>
</evidence>
<keyword evidence="5" id="KW-1185">Reference proteome</keyword>
<dbReference type="Pfam" id="PF13517">
    <property type="entry name" value="FG-GAP_3"/>
    <property type="match status" value="2"/>
</dbReference>
<comment type="caution">
    <text evidence="4">The sequence shown here is derived from an EMBL/GenBank/DDBJ whole genome shotgun (WGS) entry which is preliminary data.</text>
</comment>
<dbReference type="InterPro" id="IPR013517">
    <property type="entry name" value="FG-GAP"/>
</dbReference>
<dbReference type="Pfam" id="PF07593">
    <property type="entry name" value="UnbV_ASPIC"/>
    <property type="match status" value="1"/>
</dbReference>
<name>A0ABT4T6A9_9ACTN</name>
<keyword evidence="1 2" id="KW-0732">Signal</keyword>
<sequence>MINWSAHAVKIGAFLTMLATGWAAALPGDLPAEVERAAAAFSFARQPLNAADGGRGVREVAPAYQDIRHWISSVGAAVALSDLDGNSRSDDVCLVDPRTDTVTLQPAPQTQDRYPPISLVPSGLPYDPTMAPMGCVPADYDDDGATDVLVYYWGRSPVLFLRGDGPLTGPAAFTPRELVQPFQVWNTNALSLADVDGDGRTDLIVGNYFPDGARVLDPAARSGPELRMQASMSNATNGGSNRVLLSRGGGTYAEAAGAFEQEVADGWTLAIGAQDLDGDGLPELYIANDFAPDHLLRNRSRPGEVSFEVTRGPRHVTTPKSKVLGQDSFKGMGVAFADLNGDEFSDILVSNITQEYGLLESNFAWVSGRGRVFDDAGTAFYTDESEALGLSRSGWGWDIKAGDFDGDGVNEILQATGFLRGTVNRWADLQELAMTNDDLLANPAMWPDFHPDADISGDNANPFFVRLPGGRYADVSQAVGVADPGASRGIATADVDHDGRLDFAVANQWRQSHFYRNTGPGRPPFLGLQLMRPAGGCSSNAEALSPAIGATVRLASGAQGTRTGQVYPANGHAGVAAAELMFALRAGTTSVPVEVTWRDTCGRTRTAAVDLAPGWHRLRLGDDRSITPVTEGTP</sequence>
<dbReference type="Gene3D" id="2.130.10.130">
    <property type="entry name" value="Integrin alpha, N-terminal"/>
    <property type="match status" value="2"/>
</dbReference>
<reference evidence="4 5" key="1">
    <citation type="submission" date="2022-11" db="EMBL/GenBank/DDBJ databases">
        <title>Nonomuraea corallina sp. nov., a new species of the genus Nonomuraea isolated from sea side sediment in Thai sea.</title>
        <authorList>
            <person name="Ngamcharungchit C."/>
            <person name="Matsumoto A."/>
            <person name="Suriyachadkun C."/>
            <person name="Panbangred W."/>
            <person name="Inahashi Y."/>
            <person name="Intra B."/>
        </authorList>
    </citation>
    <scope>NUCLEOTIDE SEQUENCE [LARGE SCALE GENOMIC DNA]</scope>
    <source>
        <strain evidence="4 5">DSM 43553</strain>
    </source>
</reference>
<proteinExistence type="predicted"/>
<dbReference type="Proteomes" id="UP001212498">
    <property type="component" value="Unassembled WGS sequence"/>
</dbReference>
<evidence type="ECO:0000259" key="3">
    <source>
        <dbReference type="Pfam" id="PF07593"/>
    </source>
</evidence>
<organism evidence="4 5">
    <name type="scientific">Nonomuraea ferruginea</name>
    <dbReference type="NCBI Taxonomy" id="46174"/>
    <lineage>
        <taxon>Bacteria</taxon>
        <taxon>Bacillati</taxon>
        <taxon>Actinomycetota</taxon>
        <taxon>Actinomycetes</taxon>
        <taxon>Streptosporangiales</taxon>
        <taxon>Streptosporangiaceae</taxon>
        <taxon>Nonomuraea</taxon>
    </lineage>
</organism>
<evidence type="ECO:0000313" key="5">
    <source>
        <dbReference type="Proteomes" id="UP001212498"/>
    </source>
</evidence>
<dbReference type="PANTHER" id="PTHR16026:SF0">
    <property type="entry name" value="CARTILAGE ACIDIC PROTEIN 1"/>
    <property type="match status" value="1"/>
</dbReference>
<dbReference type="SUPFAM" id="SSF69318">
    <property type="entry name" value="Integrin alpha N-terminal domain"/>
    <property type="match status" value="1"/>
</dbReference>
<dbReference type="RefSeq" id="WP_271278818.1">
    <property type="nucleotide sequence ID" value="NZ_BAABFD010000005.1"/>
</dbReference>
<evidence type="ECO:0000256" key="2">
    <source>
        <dbReference type="SAM" id="SignalP"/>
    </source>
</evidence>
<dbReference type="EMBL" id="JAPNUD010000120">
    <property type="protein sequence ID" value="MDA0645053.1"/>
    <property type="molecule type" value="Genomic_DNA"/>
</dbReference>
<feature type="signal peptide" evidence="2">
    <location>
        <begin position="1"/>
        <end position="25"/>
    </location>
</feature>